<name>A0AB34FW53_9HYPO</name>
<dbReference type="EMBL" id="JAQHRD010000003">
    <property type="protein sequence ID" value="KAJ6443575.1"/>
    <property type="molecule type" value="Genomic_DNA"/>
</dbReference>
<dbReference type="Proteomes" id="UP001163105">
    <property type="component" value="Unassembled WGS sequence"/>
</dbReference>
<protein>
    <submittedName>
        <fullName evidence="4">Kinetochore protein fta4</fullName>
    </submittedName>
</protein>
<evidence type="ECO:0000256" key="1">
    <source>
        <dbReference type="ARBA" id="ARBA00023242"/>
    </source>
</evidence>
<dbReference type="Pfam" id="PF00172">
    <property type="entry name" value="Zn_clus"/>
    <property type="match status" value="1"/>
</dbReference>
<evidence type="ECO:0000256" key="2">
    <source>
        <dbReference type="SAM" id="MobiDB-lite"/>
    </source>
</evidence>
<keyword evidence="1" id="KW-0539">Nucleus</keyword>
<sequence>MALGQTDSYRSRPELKYQYTFHASQLDPATPLERSSTIETRCDGALYTEPAPGYAFRANWPRRTIMACLYCRQRKIRCSGFQNTAEGKCQNCYWRKQECIFQPISTDVSGAVLKSVITNHIHQENRKTWMPGPSHLVGAASGQGFRVATMPPFSQASSIHHAVPLPQVPFFVYSRADMEEPRPAKRRKTMQERSVNRAGPAEPKASTARAASLSAGSMKANADDAENAKENNKRHLQYTGILTPPQTAATLSTSPVRSETSERPYSPRDDPRPKLQPKSRRLPAPHSSSTASVMSLSNLVNDFDAVAGRS</sequence>
<evidence type="ECO:0000313" key="4">
    <source>
        <dbReference type="EMBL" id="KAJ6443575.1"/>
    </source>
</evidence>
<organism evidence="4 5">
    <name type="scientific">Purpureocillium lavendulum</name>
    <dbReference type="NCBI Taxonomy" id="1247861"/>
    <lineage>
        <taxon>Eukaryota</taxon>
        <taxon>Fungi</taxon>
        <taxon>Dikarya</taxon>
        <taxon>Ascomycota</taxon>
        <taxon>Pezizomycotina</taxon>
        <taxon>Sordariomycetes</taxon>
        <taxon>Hypocreomycetidae</taxon>
        <taxon>Hypocreales</taxon>
        <taxon>Ophiocordycipitaceae</taxon>
        <taxon>Purpureocillium</taxon>
    </lineage>
</organism>
<dbReference type="SUPFAM" id="SSF57701">
    <property type="entry name" value="Zn2/Cys6 DNA-binding domain"/>
    <property type="match status" value="1"/>
</dbReference>
<accession>A0AB34FW53</accession>
<feature type="compositionally biased region" description="Polar residues" evidence="2">
    <location>
        <begin position="286"/>
        <end position="300"/>
    </location>
</feature>
<gene>
    <name evidence="4" type="ORF">O9K51_04754</name>
</gene>
<reference evidence="4" key="1">
    <citation type="submission" date="2023-01" db="EMBL/GenBank/DDBJ databases">
        <title>The growth and conidiation of Purpureocillium lavendulum are regulated by nitrogen source and histone H3K14 acetylation.</title>
        <authorList>
            <person name="Tang P."/>
            <person name="Han J."/>
            <person name="Zhang C."/>
            <person name="Tang P."/>
            <person name="Qi F."/>
            <person name="Zhang K."/>
            <person name="Liang L."/>
        </authorList>
    </citation>
    <scope>NUCLEOTIDE SEQUENCE</scope>
    <source>
        <strain evidence="4">YMF1.00683</strain>
    </source>
</reference>
<keyword evidence="5" id="KW-1185">Reference proteome</keyword>
<dbReference type="GO" id="GO:0008270">
    <property type="term" value="F:zinc ion binding"/>
    <property type="evidence" value="ECO:0007669"/>
    <property type="project" value="InterPro"/>
</dbReference>
<dbReference type="PROSITE" id="PS50048">
    <property type="entry name" value="ZN2_CY6_FUNGAL_2"/>
    <property type="match status" value="1"/>
</dbReference>
<dbReference type="InterPro" id="IPR036864">
    <property type="entry name" value="Zn2-C6_fun-type_DNA-bd_sf"/>
</dbReference>
<feature type="domain" description="Zn(2)-C6 fungal-type" evidence="3">
    <location>
        <begin position="67"/>
        <end position="101"/>
    </location>
</feature>
<dbReference type="AlphaFoldDB" id="A0AB34FW53"/>
<evidence type="ECO:0000259" key="3">
    <source>
        <dbReference type="PROSITE" id="PS50048"/>
    </source>
</evidence>
<feature type="compositionally biased region" description="Polar residues" evidence="2">
    <location>
        <begin position="244"/>
        <end position="258"/>
    </location>
</feature>
<dbReference type="PROSITE" id="PS00463">
    <property type="entry name" value="ZN2_CY6_FUNGAL_1"/>
    <property type="match status" value="1"/>
</dbReference>
<dbReference type="Gene3D" id="4.10.240.10">
    <property type="entry name" value="Zn(2)-C6 fungal-type DNA-binding domain"/>
    <property type="match status" value="1"/>
</dbReference>
<dbReference type="InterPro" id="IPR001138">
    <property type="entry name" value="Zn2Cys6_DnaBD"/>
</dbReference>
<feature type="compositionally biased region" description="Basic and acidic residues" evidence="2">
    <location>
        <begin position="259"/>
        <end position="273"/>
    </location>
</feature>
<comment type="caution">
    <text evidence="4">The sequence shown here is derived from an EMBL/GenBank/DDBJ whole genome shotgun (WGS) entry which is preliminary data.</text>
</comment>
<proteinExistence type="predicted"/>
<feature type="region of interest" description="Disordered" evidence="2">
    <location>
        <begin position="180"/>
        <end position="310"/>
    </location>
</feature>
<feature type="compositionally biased region" description="Basic and acidic residues" evidence="2">
    <location>
        <begin position="180"/>
        <end position="195"/>
    </location>
</feature>
<evidence type="ECO:0000313" key="5">
    <source>
        <dbReference type="Proteomes" id="UP001163105"/>
    </source>
</evidence>
<dbReference type="CDD" id="cd00067">
    <property type="entry name" value="GAL4"/>
    <property type="match status" value="1"/>
</dbReference>
<dbReference type="SMART" id="SM00066">
    <property type="entry name" value="GAL4"/>
    <property type="match status" value="1"/>
</dbReference>
<dbReference type="GO" id="GO:0000981">
    <property type="term" value="F:DNA-binding transcription factor activity, RNA polymerase II-specific"/>
    <property type="evidence" value="ECO:0007669"/>
    <property type="project" value="InterPro"/>
</dbReference>